<organism evidence="5 6">
    <name type="scientific">Nocardioides caeni</name>
    <dbReference type="NCBI Taxonomy" id="574700"/>
    <lineage>
        <taxon>Bacteria</taxon>
        <taxon>Bacillati</taxon>
        <taxon>Actinomycetota</taxon>
        <taxon>Actinomycetes</taxon>
        <taxon>Propionibacteriales</taxon>
        <taxon>Nocardioidaceae</taxon>
        <taxon>Nocardioides</taxon>
    </lineage>
</organism>
<dbReference type="InterPro" id="IPR041522">
    <property type="entry name" value="CdaR_GGDEF"/>
</dbReference>
<dbReference type="PANTHER" id="PTHR33744">
    <property type="entry name" value="CARBOHYDRATE DIACID REGULATOR"/>
    <property type="match status" value="1"/>
</dbReference>
<dbReference type="InterPro" id="IPR025736">
    <property type="entry name" value="PucR_C-HTH_dom"/>
</dbReference>
<dbReference type="InterPro" id="IPR042070">
    <property type="entry name" value="PucR_C-HTH_sf"/>
</dbReference>
<dbReference type="Pfam" id="PF14361">
    <property type="entry name" value="RsbRD_N"/>
    <property type="match status" value="1"/>
</dbReference>
<comment type="caution">
    <text evidence="5">The sequence shown here is derived from an EMBL/GenBank/DDBJ whole genome shotgun (WGS) entry which is preliminary data.</text>
</comment>
<evidence type="ECO:0000259" key="3">
    <source>
        <dbReference type="Pfam" id="PF14361"/>
    </source>
</evidence>
<name>A0A4S8N330_9ACTN</name>
<evidence type="ECO:0000256" key="1">
    <source>
        <dbReference type="ARBA" id="ARBA00006754"/>
    </source>
</evidence>
<keyword evidence="6" id="KW-1185">Reference proteome</keyword>
<evidence type="ECO:0000259" key="4">
    <source>
        <dbReference type="Pfam" id="PF17853"/>
    </source>
</evidence>
<feature type="domain" description="CdaR GGDEF-like" evidence="4">
    <location>
        <begin position="201"/>
        <end position="311"/>
    </location>
</feature>
<evidence type="ECO:0000313" key="6">
    <source>
        <dbReference type="Proteomes" id="UP000307087"/>
    </source>
</evidence>
<feature type="domain" description="PucR C-terminal helix-turn-helix" evidence="2">
    <location>
        <begin position="359"/>
        <end position="412"/>
    </location>
</feature>
<dbReference type="InterPro" id="IPR051448">
    <property type="entry name" value="CdaR-like_regulators"/>
</dbReference>
<proteinExistence type="inferred from homology"/>
<gene>
    <name evidence="5" type="ORF">E9934_17065</name>
</gene>
<evidence type="ECO:0008006" key="7">
    <source>
        <dbReference type="Google" id="ProtNLM"/>
    </source>
</evidence>
<reference evidence="5 6" key="1">
    <citation type="journal article" date="2009" name="Int. J. Syst. Evol. Microbiol.">
        <title>Nocardioides caeni sp. nov., isolated from wastewater.</title>
        <authorList>
            <person name="Yoon J.H."/>
            <person name="Kang S.J."/>
            <person name="Park S."/>
            <person name="Kim W."/>
            <person name="Oh T.K."/>
        </authorList>
    </citation>
    <scope>NUCLEOTIDE SEQUENCE [LARGE SCALE GENOMIC DNA]</scope>
    <source>
        <strain evidence="5 6">DSM 23134</strain>
    </source>
</reference>
<accession>A0A4S8N330</accession>
<dbReference type="Pfam" id="PF17853">
    <property type="entry name" value="GGDEF_2"/>
    <property type="match status" value="1"/>
</dbReference>
<sequence length="421" mass="45611">MPTKEMLVPAQAMPPEIATWVLSYVAEEARPERVDAWVDRVVRRLEASFPELAAPSSRADDLTEEIRGAVREHWLAFLGEFAQSEQHFHLVDAAVRLAEDMAERQIPLETLTRIYRVAQQEVWEYVAEVIAGLGGEIAPGIDRADLLIHFWGRAASWLDDSVGATTETYQAARAKALAGAAAQRFEAAQAVLAGELTDPREASASLGGYPITVHHTALVLSATDAERAGSLEAVGNELARRIGASKPLIVKPGGRQLWLWLGTRDAPDLATLPALSSEISHDSVTVGVGSSTAGIAGFVASHREAQGALQVASPDGDRWLAVYTDVELPVLLGCSPEVDLFVDRTIGPLLGDDEGTQRLRETLEAFLARGGSAEEAAKELVVHRNTVRYRLGQAEELLGRPISRTSPTIWLALQHHTLFHS</sequence>
<dbReference type="Proteomes" id="UP000307087">
    <property type="component" value="Unassembled WGS sequence"/>
</dbReference>
<dbReference type="OrthoDB" id="3663486at2"/>
<comment type="similarity">
    <text evidence="1">Belongs to the CdaR family.</text>
</comment>
<dbReference type="Gene3D" id="1.10.10.2840">
    <property type="entry name" value="PucR C-terminal helix-turn-helix domain"/>
    <property type="match status" value="1"/>
</dbReference>
<protein>
    <recommendedName>
        <fullName evidence="7">PucR family transcriptional regulator</fullName>
    </recommendedName>
</protein>
<dbReference type="AlphaFoldDB" id="A0A4S8N330"/>
<dbReference type="EMBL" id="STGW01000016">
    <property type="protein sequence ID" value="THV09144.1"/>
    <property type="molecule type" value="Genomic_DNA"/>
</dbReference>
<dbReference type="PANTHER" id="PTHR33744:SF1">
    <property type="entry name" value="DNA-BINDING TRANSCRIPTIONAL ACTIVATOR ADER"/>
    <property type="match status" value="1"/>
</dbReference>
<dbReference type="Pfam" id="PF13556">
    <property type="entry name" value="HTH_30"/>
    <property type="match status" value="1"/>
</dbReference>
<evidence type="ECO:0000313" key="5">
    <source>
        <dbReference type="EMBL" id="THV09144.1"/>
    </source>
</evidence>
<dbReference type="RefSeq" id="WP_136564111.1">
    <property type="nucleotide sequence ID" value="NZ_BAABLS010000006.1"/>
</dbReference>
<evidence type="ECO:0000259" key="2">
    <source>
        <dbReference type="Pfam" id="PF13556"/>
    </source>
</evidence>
<dbReference type="InterPro" id="IPR025751">
    <property type="entry name" value="RsbRD_N_dom"/>
</dbReference>
<feature type="domain" description="RsbT co-antagonist protein RsbRD N-terminal" evidence="3">
    <location>
        <begin position="35"/>
        <end position="184"/>
    </location>
</feature>